<dbReference type="PRINTS" id="PR00113">
    <property type="entry name" value="ALKPHPHTASE"/>
</dbReference>
<evidence type="ECO:0000313" key="19">
    <source>
        <dbReference type="Proteomes" id="UP000076420"/>
    </source>
</evidence>
<dbReference type="KEGG" id="bgt:106056081"/>
<accession>A0A2C9JGI8</accession>
<evidence type="ECO:0000313" key="18">
    <source>
        <dbReference type="EnsemblMetazoa" id="BGLB002188-PB"/>
    </source>
</evidence>
<evidence type="ECO:0000256" key="7">
    <source>
        <dbReference type="ARBA" id="ARBA00022723"/>
    </source>
</evidence>
<dbReference type="PANTHER" id="PTHR11596:SF5">
    <property type="entry name" value="ALKALINE PHOSPHATASE"/>
    <property type="match status" value="1"/>
</dbReference>
<feature type="binding site" evidence="15">
    <location>
        <position position="173"/>
    </location>
    <ligand>
        <name>Mg(2+)</name>
        <dbReference type="ChEBI" id="CHEBI:18420"/>
    </ligand>
</feature>
<feature type="binding site" evidence="15">
    <location>
        <position position="336"/>
    </location>
    <ligand>
        <name>Zn(2+)</name>
        <dbReference type="ChEBI" id="CHEBI:29105"/>
        <label>2</label>
    </ligand>
</feature>
<name>A0A2C9JGI8_BIOGL</name>
<feature type="binding site" evidence="15">
    <location>
        <position position="340"/>
    </location>
    <ligand>
        <name>Zn(2+)</name>
        <dbReference type="ChEBI" id="CHEBI:29105"/>
        <label>2</label>
    </ligand>
</feature>
<dbReference type="STRING" id="6526.A0A2C9JGI8"/>
<evidence type="ECO:0000256" key="16">
    <source>
        <dbReference type="RuleBase" id="RU003946"/>
    </source>
</evidence>
<sequence>MAYTWVVLVTICVFLGCTSAIKERKEHWMKDGKDNIQDLMQMEPNYNMADNVILMVGDGMGLSTITAGRIYQGQKKGKSGEENKLTFEQFPYLALSKTYNVDRQVPDSAGTAVAMATGIKVNYGTLGLSIDVSQGNDCSKVTEENKLKTVLDYALEEGKSVGIVTTTRVTHATPAAMYAHSPDRDWEGDSEMNGMANCRHVKDIAYQLILENPNINVILGGGRRYFMNSSTFDPVIKTAQGRRNDGLDLIQAWKNDKLKRNLKHQYVDTRQQLKDIDVASTDYLLGLFAPSHMTYEADRLPSSVEPTLTEMTEKAIQILKKNPKGYFLLIEGGRIDHSHHDNGAMRALEELLELDNTVSKVNQLTSEDDTLTVVTADHSHVFTIAGYPSRGNNILGLVDIMAELETPEDKMPYLTLGYTNGPFARRDNLTGVNTNTSTFKQGAYIKMPNETHGGEDVIIYAKGPMAHLFQGTKEQSYIGHVMMYSACLGVYKDSCDMPKRNSLSDAITARLTQTCGAIHLKSSMLLMLAVLIISKHFA</sequence>
<feature type="chain" id="PRO_5014284872" description="alkaline phosphatase" evidence="17">
    <location>
        <begin position="21"/>
        <end position="538"/>
    </location>
</feature>
<keyword evidence="12" id="KW-0325">Glycoprotein</keyword>
<feature type="binding site" evidence="15">
    <location>
        <position position="378"/>
    </location>
    <ligand>
        <name>Zn(2+)</name>
        <dbReference type="ChEBI" id="CHEBI:29105"/>
        <label>2</label>
    </ligand>
</feature>
<dbReference type="AlphaFoldDB" id="A0A2C9JGI8"/>
<dbReference type="EnsemblMetazoa" id="BGLB002188-RB">
    <property type="protein sequence ID" value="BGLB002188-PB"/>
    <property type="gene ID" value="BGLB002188"/>
</dbReference>
<dbReference type="Proteomes" id="UP000076420">
    <property type="component" value="Unassembled WGS sequence"/>
</dbReference>
<comment type="cofactor">
    <cofactor evidence="15">
        <name>Zn(2+)</name>
        <dbReference type="ChEBI" id="CHEBI:29105"/>
    </cofactor>
    <text evidence="15">Binds 2 Zn(2+) ions.</text>
</comment>
<keyword evidence="10 15" id="KW-0460">Magnesium</keyword>
<dbReference type="EC" id="3.1.3.1" evidence="3"/>
<comment type="subcellular location">
    <subcellularLocation>
        <location evidence="1">Cell membrane</location>
        <topology evidence="1">Lipid-anchor</topology>
        <topology evidence="1">GPI-anchor</topology>
    </subcellularLocation>
</comment>
<keyword evidence="5" id="KW-0597">Phosphoprotein</keyword>
<feature type="binding site" evidence="15">
    <location>
        <position position="331"/>
    </location>
    <ligand>
        <name>Mg(2+)</name>
        <dbReference type="ChEBI" id="CHEBI:18420"/>
    </ligand>
</feature>
<dbReference type="GO" id="GO:0046872">
    <property type="term" value="F:metal ion binding"/>
    <property type="evidence" value="ECO:0007669"/>
    <property type="project" value="UniProtKB-KW"/>
</dbReference>
<evidence type="ECO:0000256" key="14">
    <source>
        <dbReference type="PIRSR" id="PIRSR601952-1"/>
    </source>
</evidence>
<dbReference type="VEuPathDB" id="VectorBase:BGLB002188"/>
<dbReference type="SUPFAM" id="SSF53649">
    <property type="entry name" value="Alkaline phosphatase-like"/>
    <property type="match status" value="1"/>
</dbReference>
<comment type="cofactor">
    <cofactor evidence="15">
        <name>Mg(2+)</name>
        <dbReference type="ChEBI" id="CHEBI:18420"/>
    </cofactor>
    <text evidence="15">Binds 1 Mg(2+) ion.</text>
</comment>
<keyword evidence="4" id="KW-1003">Cell membrane</keyword>
<gene>
    <name evidence="18" type="primary">106056081</name>
</gene>
<dbReference type="Gene3D" id="3.40.720.10">
    <property type="entry name" value="Alkaline Phosphatase, subunit A"/>
    <property type="match status" value="1"/>
</dbReference>
<evidence type="ECO:0000256" key="9">
    <source>
        <dbReference type="ARBA" id="ARBA00022833"/>
    </source>
</evidence>
<feature type="signal peptide" evidence="17">
    <location>
        <begin position="1"/>
        <end position="20"/>
    </location>
</feature>
<dbReference type="GO" id="GO:0004035">
    <property type="term" value="F:alkaline phosphatase activity"/>
    <property type="evidence" value="ECO:0007669"/>
    <property type="project" value="UniProtKB-EC"/>
</dbReference>
<evidence type="ECO:0000256" key="5">
    <source>
        <dbReference type="ARBA" id="ARBA00022553"/>
    </source>
</evidence>
<evidence type="ECO:0000256" key="12">
    <source>
        <dbReference type="ARBA" id="ARBA00023180"/>
    </source>
</evidence>
<reference evidence="18" key="1">
    <citation type="submission" date="2020-05" db="UniProtKB">
        <authorList>
            <consortium name="EnsemblMetazoa"/>
        </authorList>
    </citation>
    <scope>IDENTIFICATION</scope>
    <source>
        <strain evidence="18">BB02</strain>
    </source>
</reference>
<evidence type="ECO:0000256" key="13">
    <source>
        <dbReference type="ARBA" id="ARBA00023288"/>
    </source>
</evidence>
<comment type="similarity">
    <text evidence="2 16">Belongs to the alkaline phosphatase family.</text>
</comment>
<evidence type="ECO:0000256" key="3">
    <source>
        <dbReference type="ARBA" id="ARBA00012647"/>
    </source>
</evidence>
<dbReference type="Pfam" id="PF00245">
    <property type="entry name" value="Alk_phosphatase"/>
    <property type="match status" value="1"/>
</dbReference>
<dbReference type="GO" id="GO:0005886">
    <property type="term" value="C:plasma membrane"/>
    <property type="evidence" value="ECO:0007669"/>
    <property type="project" value="UniProtKB-SubCell"/>
</dbReference>
<dbReference type="CDD" id="cd16012">
    <property type="entry name" value="ALP"/>
    <property type="match status" value="1"/>
</dbReference>
<feature type="binding site" evidence="15">
    <location>
        <position position="452"/>
    </location>
    <ligand>
        <name>Zn(2+)</name>
        <dbReference type="ChEBI" id="CHEBI:29105"/>
        <label>2</label>
    </ligand>
</feature>
<proteinExistence type="inferred from homology"/>
<dbReference type="OrthoDB" id="5818554at2759"/>
<dbReference type="FunFam" id="3.40.720.10:FF:000008">
    <property type="entry name" value="Alkaline phosphatase"/>
    <property type="match status" value="1"/>
</dbReference>
<organism evidence="18 19">
    <name type="scientific">Biomphalaria glabrata</name>
    <name type="common">Bloodfluke planorb</name>
    <name type="synonym">Freshwater snail</name>
    <dbReference type="NCBI Taxonomy" id="6526"/>
    <lineage>
        <taxon>Eukaryota</taxon>
        <taxon>Metazoa</taxon>
        <taxon>Spiralia</taxon>
        <taxon>Lophotrochozoa</taxon>
        <taxon>Mollusca</taxon>
        <taxon>Gastropoda</taxon>
        <taxon>Heterobranchia</taxon>
        <taxon>Euthyneura</taxon>
        <taxon>Panpulmonata</taxon>
        <taxon>Hygrophila</taxon>
        <taxon>Lymnaeoidea</taxon>
        <taxon>Planorbidae</taxon>
        <taxon>Biomphalaria</taxon>
    </lineage>
</organism>
<evidence type="ECO:0000256" key="10">
    <source>
        <dbReference type="ARBA" id="ARBA00022842"/>
    </source>
</evidence>
<evidence type="ECO:0000256" key="8">
    <source>
        <dbReference type="ARBA" id="ARBA00022801"/>
    </source>
</evidence>
<evidence type="ECO:0000256" key="17">
    <source>
        <dbReference type="SAM" id="SignalP"/>
    </source>
</evidence>
<protein>
    <recommendedName>
        <fullName evidence="3">alkaline phosphatase</fullName>
        <ecNumber evidence="3">3.1.3.1</ecNumber>
    </recommendedName>
</protein>
<evidence type="ECO:0000256" key="11">
    <source>
        <dbReference type="ARBA" id="ARBA00023136"/>
    </source>
</evidence>
<keyword evidence="11" id="KW-0472">Membrane</keyword>
<feature type="binding site" evidence="15">
    <location>
        <position position="171"/>
    </location>
    <ligand>
        <name>Mg(2+)</name>
        <dbReference type="ChEBI" id="CHEBI:18420"/>
    </ligand>
</feature>
<feature type="active site" description="Phosphoserine intermediate" evidence="14">
    <location>
        <position position="108"/>
    </location>
</feature>
<dbReference type="VEuPathDB" id="VectorBase:BGLAX_044591"/>
<evidence type="ECO:0000256" key="1">
    <source>
        <dbReference type="ARBA" id="ARBA00004609"/>
    </source>
</evidence>
<evidence type="ECO:0000256" key="15">
    <source>
        <dbReference type="PIRSR" id="PIRSR601952-2"/>
    </source>
</evidence>
<dbReference type="GO" id="GO:0098552">
    <property type="term" value="C:side of membrane"/>
    <property type="evidence" value="ECO:0007669"/>
    <property type="project" value="UniProtKB-KW"/>
</dbReference>
<dbReference type="InterPro" id="IPR001952">
    <property type="entry name" value="Alkaline_phosphatase"/>
</dbReference>
<keyword evidence="17" id="KW-0732">Signal</keyword>
<keyword evidence="8" id="KW-0378">Hydrolase</keyword>
<dbReference type="PANTHER" id="PTHR11596">
    <property type="entry name" value="ALKALINE PHOSPHATASE"/>
    <property type="match status" value="1"/>
</dbReference>
<evidence type="ECO:0000256" key="2">
    <source>
        <dbReference type="ARBA" id="ARBA00005984"/>
    </source>
</evidence>
<feature type="binding site" evidence="15">
    <location>
        <position position="377"/>
    </location>
    <ligand>
        <name>Zn(2+)</name>
        <dbReference type="ChEBI" id="CHEBI:29105"/>
        <label>2</label>
    </ligand>
</feature>
<keyword evidence="6" id="KW-0336">GPI-anchor</keyword>
<evidence type="ECO:0000256" key="4">
    <source>
        <dbReference type="ARBA" id="ARBA00022475"/>
    </source>
</evidence>
<evidence type="ECO:0000256" key="6">
    <source>
        <dbReference type="ARBA" id="ARBA00022622"/>
    </source>
</evidence>
<dbReference type="InterPro" id="IPR017850">
    <property type="entry name" value="Alkaline_phosphatase_core_sf"/>
</dbReference>
<feature type="binding site" evidence="15">
    <location>
        <position position="58"/>
    </location>
    <ligand>
        <name>Mg(2+)</name>
        <dbReference type="ChEBI" id="CHEBI:18420"/>
    </ligand>
</feature>
<dbReference type="SMART" id="SM00098">
    <property type="entry name" value="alkPPc"/>
    <property type="match status" value="1"/>
</dbReference>
<dbReference type="EnsemblMetazoa" id="BGLB002188-RC">
    <property type="protein sequence ID" value="BGLB002188-PC"/>
    <property type="gene ID" value="BGLB002188"/>
</dbReference>
<keyword evidence="7 15" id="KW-0479">Metal-binding</keyword>
<keyword evidence="9 15" id="KW-0862">Zinc</keyword>
<feature type="binding site" evidence="15">
    <location>
        <position position="58"/>
    </location>
    <ligand>
        <name>Zn(2+)</name>
        <dbReference type="ChEBI" id="CHEBI:29105"/>
        <label>2</label>
    </ligand>
</feature>
<keyword evidence="13" id="KW-0449">Lipoprotein</keyword>